<accession>A0A3D8Q3M9</accession>
<dbReference type="Proteomes" id="UP000257143">
    <property type="component" value="Unassembled WGS sequence"/>
</dbReference>
<feature type="transmembrane region" description="Helical" evidence="6">
    <location>
        <begin position="132"/>
        <end position="152"/>
    </location>
</feature>
<keyword evidence="5 6" id="KW-0472">Membrane</keyword>
<organism evidence="7 8">
    <name type="scientific">Oceanobacillus arenosus</name>
    <dbReference type="NCBI Taxonomy" id="1229153"/>
    <lineage>
        <taxon>Bacteria</taxon>
        <taxon>Bacillati</taxon>
        <taxon>Bacillota</taxon>
        <taxon>Bacilli</taxon>
        <taxon>Bacillales</taxon>
        <taxon>Bacillaceae</taxon>
        <taxon>Oceanobacillus</taxon>
    </lineage>
</organism>
<feature type="transmembrane region" description="Helical" evidence="6">
    <location>
        <begin position="103"/>
        <end position="120"/>
    </location>
</feature>
<dbReference type="EMBL" id="PIOC01000001">
    <property type="protein sequence ID" value="RDW22468.1"/>
    <property type="molecule type" value="Genomic_DNA"/>
</dbReference>
<comment type="similarity">
    <text evidence="2">Belongs to the TMEM86 family.</text>
</comment>
<comment type="caution">
    <text evidence="7">The sequence shown here is derived from an EMBL/GenBank/DDBJ whole genome shotgun (WGS) entry which is preliminary data.</text>
</comment>
<evidence type="ECO:0000256" key="2">
    <source>
        <dbReference type="ARBA" id="ARBA00007375"/>
    </source>
</evidence>
<feature type="transmembrane region" description="Helical" evidence="6">
    <location>
        <begin position="192"/>
        <end position="210"/>
    </location>
</feature>
<dbReference type="OrthoDB" id="5592477at2"/>
<dbReference type="PANTHER" id="PTHR31885:SF6">
    <property type="entry name" value="GH04784P"/>
    <property type="match status" value="1"/>
</dbReference>
<keyword evidence="3 6" id="KW-0812">Transmembrane</keyword>
<evidence type="ECO:0000256" key="5">
    <source>
        <dbReference type="ARBA" id="ARBA00023136"/>
    </source>
</evidence>
<proteinExistence type="inferred from homology"/>
<dbReference type="GO" id="GO:0016787">
    <property type="term" value="F:hydrolase activity"/>
    <property type="evidence" value="ECO:0007669"/>
    <property type="project" value="TreeGrafter"/>
</dbReference>
<feature type="transmembrane region" description="Helical" evidence="6">
    <location>
        <begin position="6"/>
        <end position="23"/>
    </location>
</feature>
<sequence>MIIYRFPILILMMVLVYLYIVPAEPFIFKLFFKLIPIVMIIIYAFRQLPWKKTPTHSLILIGLSFCIIGDATLHWFLIGLSAFLIGHLFYMIGFLLKWKFSKVRFMMLIPIAVYGLFFGNDLVKFLHFNGDAALIFPILCYLIVISFMAWSAIMTGNKWAILGSILFVISDSILAWHLFISPVKLSEPLIMLNYYGGQFLIANSLGTIVAKNRLIVW</sequence>
<feature type="transmembrane region" description="Helical" evidence="6">
    <location>
        <begin position="58"/>
        <end position="91"/>
    </location>
</feature>
<evidence type="ECO:0000256" key="6">
    <source>
        <dbReference type="SAM" id="Phobius"/>
    </source>
</evidence>
<dbReference type="Pfam" id="PF07947">
    <property type="entry name" value="YhhN"/>
    <property type="match status" value="1"/>
</dbReference>
<dbReference type="PANTHER" id="PTHR31885">
    <property type="entry name" value="GH04784P"/>
    <property type="match status" value="1"/>
</dbReference>
<keyword evidence="4 6" id="KW-1133">Transmembrane helix</keyword>
<protein>
    <submittedName>
        <fullName evidence="7">Lysoplasmalogenase</fullName>
    </submittedName>
</protein>
<reference evidence="8" key="1">
    <citation type="submission" date="2017-11" db="EMBL/GenBank/DDBJ databases">
        <authorList>
            <person name="Zhu W."/>
        </authorList>
    </citation>
    <scope>NUCLEOTIDE SEQUENCE [LARGE SCALE GENOMIC DNA]</scope>
    <source>
        <strain evidence="8">CAU 1183</strain>
    </source>
</reference>
<dbReference type="InterPro" id="IPR012506">
    <property type="entry name" value="TMEM86B-like"/>
</dbReference>
<dbReference type="RefSeq" id="WP_115771328.1">
    <property type="nucleotide sequence ID" value="NZ_PIOC01000001.1"/>
</dbReference>
<gene>
    <name evidence="7" type="ORF">CWR48_01820</name>
</gene>
<feature type="transmembrane region" description="Helical" evidence="6">
    <location>
        <begin position="30"/>
        <end position="46"/>
    </location>
</feature>
<evidence type="ECO:0000313" key="7">
    <source>
        <dbReference type="EMBL" id="RDW22468.1"/>
    </source>
</evidence>
<feature type="transmembrane region" description="Helical" evidence="6">
    <location>
        <begin position="159"/>
        <end position="180"/>
    </location>
</feature>
<dbReference type="AlphaFoldDB" id="A0A3D8Q3M9"/>
<dbReference type="GO" id="GO:0016020">
    <property type="term" value="C:membrane"/>
    <property type="evidence" value="ECO:0007669"/>
    <property type="project" value="UniProtKB-SubCell"/>
</dbReference>
<evidence type="ECO:0000256" key="1">
    <source>
        <dbReference type="ARBA" id="ARBA00004141"/>
    </source>
</evidence>
<evidence type="ECO:0000256" key="3">
    <source>
        <dbReference type="ARBA" id="ARBA00022692"/>
    </source>
</evidence>
<evidence type="ECO:0000256" key="4">
    <source>
        <dbReference type="ARBA" id="ARBA00022989"/>
    </source>
</evidence>
<keyword evidence="8" id="KW-1185">Reference proteome</keyword>
<evidence type="ECO:0000313" key="8">
    <source>
        <dbReference type="Proteomes" id="UP000257143"/>
    </source>
</evidence>
<comment type="subcellular location">
    <subcellularLocation>
        <location evidence="1">Membrane</location>
        <topology evidence="1">Multi-pass membrane protein</topology>
    </subcellularLocation>
</comment>
<name>A0A3D8Q3M9_9BACI</name>